<gene>
    <name evidence="5" type="ORF">DW740_03690</name>
</gene>
<dbReference type="Pfam" id="PF12833">
    <property type="entry name" value="HTH_18"/>
    <property type="match status" value="1"/>
</dbReference>
<dbReference type="InterPro" id="IPR018771">
    <property type="entry name" value="PocR_dom"/>
</dbReference>
<dbReference type="Gene3D" id="1.10.10.60">
    <property type="entry name" value="Homeodomain-like"/>
    <property type="match status" value="2"/>
</dbReference>
<dbReference type="InterPro" id="IPR018060">
    <property type="entry name" value="HTH_AraC"/>
</dbReference>
<dbReference type="PROSITE" id="PS00041">
    <property type="entry name" value="HTH_ARAC_FAMILY_1"/>
    <property type="match status" value="1"/>
</dbReference>
<accession>A0A414JAF2</accession>
<dbReference type="GO" id="GO:0003700">
    <property type="term" value="F:DNA-binding transcription factor activity"/>
    <property type="evidence" value="ECO:0007669"/>
    <property type="project" value="InterPro"/>
</dbReference>
<protein>
    <submittedName>
        <fullName evidence="5">AraC family transcriptional regulator</fullName>
    </submittedName>
</protein>
<evidence type="ECO:0000313" key="5">
    <source>
        <dbReference type="EMBL" id="RHE41412.1"/>
    </source>
</evidence>
<dbReference type="RefSeq" id="WP_118050146.1">
    <property type="nucleotide sequence ID" value="NZ_CABJFK010000002.1"/>
</dbReference>
<name>A0A414JAF2_9FIRM</name>
<proteinExistence type="predicted"/>
<dbReference type="AlphaFoldDB" id="A0A414JAF2"/>
<reference evidence="5 6" key="1">
    <citation type="submission" date="2018-08" db="EMBL/GenBank/DDBJ databases">
        <title>A genome reference for cultivated species of the human gut microbiota.</title>
        <authorList>
            <person name="Zou Y."/>
            <person name="Xue W."/>
            <person name="Luo G."/>
        </authorList>
    </citation>
    <scope>NUCLEOTIDE SEQUENCE [LARGE SCALE GENOMIC DNA]</scope>
    <source>
        <strain evidence="5 6">AM28-23</strain>
    </source>
</reference>
<dbReference type="SUPFAM" id="SSF46689">
    <property type="entry name" value="Homeodomain-like"/>
    <property type="match status" value="2"/>
</dbReference>
<dbReference type="PRINTS" id="PR00032">
    <property type="entry name" value="HTHARAC"/>
</dbReference>
<keyword evidence="1" id="KW-0805">Transcription regulation</keyword>
<sequence>MQPILYSVIEKKKLHELLETFYQCIGLSVQVLDENGEILDAFGDTHSYCKIFRHYIPKGESCAKLHSNASKLAMSLGEAYIFACHSNLNHIVFPLTNNNVLLGSILAGPFLMAEPDSLLLSDLGDKYTIPTQALLEMYEEASALPTFEPSKVTYISRLLYYMCSGLVTDSRSQFTLNQNKLYQQSKINESIQMYKASPQVNSRVYPYEKEKALITKLKTGDTEKAKALLNDLLGYVFFAEGSNLEVVKSRALELSSLLSRAAIEGGATSDSVLKINNQFLMSLQNIKNLDDLCYKLQETIDVFTDCMFNYIPSKGNEITKKAIRYISKNFPQNLTLDMVAGHVHLNPAYFSTLFKQATGSTFKEYLNMVRIEESKRLLANTDYSIIDIALATGFEDQSYFSKVFKKYTGLTPKQYR</sequence>
<evidence type="ECO:0000256" key="1">
    <source>
        <dbReference type="ARBA" id="ARBA00023015"/>
    </source>
</evidence>
<dbReference type="InterPro" id="IPR009057">
    <property type="entry name" value="Homeodomain-like_sf"/>
</dbReference>
<comment type="caution">
    <text evidence="5">The sequence shown here is derived from an EMBL/GenBank/DDBJ whole genome shotgun (WGS) entry which is preliminary data.</text>
</comment>
<evidence type="ECO:0000259" key="4">
    <source>
        <dbReference type="PROSITE" id="PS01124"/>
    </source>
</evidence>
<keyword evidence="2" id="KW-0238">DNA-binding</keyword>
<dbReference type="InterPro" id="IPR020449">
    <property type="entry name" value="Tscrpt_reg_AraC-type_HTH"/>
</dbReference>
<dbReference type="PANTHER" id="PTHR43280">
    <property type="entry name" value="ARAC-FAMILY TRANSCRIPTIONAL REGULATOR"/>
    <property type="match status" value="1"/>
</dbReference>
<keyword evidence="3" id="KW-0804">Transcription</keyword>
<dbReference type="PANTHER" id="PTHR43280:SF28">
    <property type="entry name" value="HTH-TYPE TRANSCRIPTIONAL ACTIVATOR RHAS"/>
    <property type="match status" value="1"/>
</dbReference>
<dbReference type="Pfam" id="PF10114">
    <property type="entry name" value="PocR"/>
    <property type="match status" value="1"/>
</dbReference>
<dbReference type="PROSITE" id="PS01124">
    <property type="entry name" value="HTH_ARAC_FAMILY_2"/>
    <property type="match status" value="1"/>
</dbReference>
<dbReference type="SMART" id="SM00342">
    <property type="entry name" value="HTH_ARAC"/>
    <property type="match status" value="1"/>
</dbReference>
<evidence type="ECO:0000313" key="6">
    <source>
        <dbReference type="Proteomes" id="UP000283745"/>
    </source>
</evidence>
<evidence type="ECO:0000256" key="3">
    <source>
        <dbReference type="ARBA" id="ARBA00023163"/>
    </source>
</evidence>
<evidence type="ECO:0000256" key="2">
    <source>
        <dbReference type="ARBA" id="ARBA00023125"/>
    </source>
</evidence>
<feature type="domain" description="HTH araC/xylS-type" evidence="4">
    <location>
        <begin position="320"/>
        <end position="416"/>
    </location>
</feature>
<organism evidence="5 6">
    <name type="scientific">Blautia obeum</name>
    <dbReference type="NCBI Taxonomy" id="40520"/>
    <lineage>
        <taxon>Bacteria</taxon>
        <taxon>Bacillati</taxon>
        <taxon>Bacillota</taxon>
        <taxon>Clostridia</taxon>
        <taxon>Lachnospirales</taxon>
        <taxon>Lachnospiraceae</taxon>
        <taxon>Blautia</taxon>
    </lineage>
</organism>
<dbReference type="GO" id="GO:0043565">
    <property type="term" value="F:sequence-specific DNA binding"/>
    <property type="evidence" value="ECO:0007669"/>
    <property type="project" value="InterPro"/>
</dbReference>
<dbReference type="EMBL" id="QSKF01000002">
    <property type="protein sequence ID" value="RHE41412.1"/>
    <property type="molecule type" value="Genomic_DNA"/>
</dbReference>
<dbReference type="Proteomes" id="UP000283745">
    <property type="component" value="Unassembled WGS sequence"/>
</dbReference>
<dbReference type="InterPro" id="IPR018062">
    <property type="entry name" value="HTH_AraC-typ_CS"/>
</dbReference>